<comment type="caution">
    <text evidence="4">The sequence shown here is derived from an EMBL/GenBank/DDBJ whole genome shotgun (WGS) entry which is preliminary data.</text>
</comment>
<comment type="function">
    <text evidence="1">Probable aspartic protease that is responsible for the proteolytic cleavage of the RNA polymerase sigma E factor (SigE/spoIIGB) to yield the active peptide in the mother cell during sporulation. Responds to a signal from the forespore that is triggered by the extracellular signal protein SpoIIR.</text>
</comment>
<protein>
    <recommendedName>
        <fullName evidence="1">Sporulation sigma-E factor-processing peptidase</fullName>
        <ecNumber evidence="1">3.4.23.-</ecNumber>
    </recommendedName>
    <alternativeName>
        <fullName evidence="1">Membrane-associated aspartic protease</fullName>
    </alternativeName>
    <alternativeName>
        <fullName evidence="1">Stage II sporulation protein GA</fullName>
    </alternativeName>
</protein>
<keyword evidence="1 3" id="KW-0472">Membrane</keyword>
<feature type="transmembrane region" description="Helical" evidence="3">
    <location>
        <begin position="6"/>
        <end position="29"/>
    </location>
</feature>
<keyword evidence="5" id="KW-1185">Reference proteome</keyword>
<keyword evidence="3" id="KW-1133">Transmembrane helix</keyword>
<evidence type="ECO:0000313" key="4">
    <source>
        <dbReference type="EMBL" id="EGO62577.1"/>
    </source>
</evidence>
<organism evidence="4 5">
    <name type="scientific">Acetonema longum DSM 6540</name>
    <dbReference type="NCBI Taxonomy" id="1009370"/>
    <lineage>
        <taxon>Bacteria</taxon>
        <taxon>Bacillati</taxon>
        <taxon>Bacillota</taxon>
        <taxon>Negativicutes</taxon>
        <taxon>Acetonemataceae</taxon>
        <taxon>Acetonema</taxon>
    </lineage>
</organism>
<feature type="active site" evidence="2">
    <location>
        <position position="180"/>
    </location>
</feature>
<dbReference type="eggNOG" id="ENOG50301AF">
    <property type="taxonomic scope" value="Bacteria"/>
</dbReference>
<dbReference type="GO" id="GO:0004190">
    <property type="term" value="F:aspartic-type endopeptidase activity"/>
    <property type="evidence" value="ECO:0007669"/>
    <property type="project" value="UniProtKB-KW"/>
</dbReference>
<feature type="transmembrane region" description="Helical" evidence="3">
    <location>
        <begin position="36"/>
        <end position="55"/>
    </location>
</feature>
<evidence type="ECO:0000313" key="5">
    <source>
        <dbReference type="Proteomes" id="UP000003240"/>
    </source>
</evidence>
<dbReference type="PIRSF" id="PIRSF018571">
    <property type="entry name" value="SpoIIGA"/>
    <property type="match status" value="1"/>
</dbReference>
<keyword evidence="1" id="KW-0749">Sporulation</keyword>
<keyword evidence="3" id="KW-0812">Transmembrane</keyword>
<dbReference type="InterPro" id="IPR005081">
    <property type="entry name" value="SpoIIGA"/>
</dbReference>
<dbReference type="Pfam" id="PF03419">
    <property type="entry name" value="Peptidase_U4"/>
    <property type="match status" value="1"/>
</dbReference>
<dbReference type="STRING" id="1009370.ALO_17411"/>
<dbReference type="GO" id="GO:0030435">
    <property type="term" value="P:sporulation resulting in formation of a cellular spore"/>
    <property type="evidence" value="ECO:0007669"/>
    <property type="project" value="UniProtKB-KW"/>
</dbReference>
<dbReference type="AlphaFoldDB" id="F7NMZ9"/>
<dbReference type="GO" id="GO:0006508">
    <property type="term" value="P:proteolysis"/>
    <property type="evidence" value="ECO:0007669"/>
    <property type="project" value="UniProtKB-KW"/>
</dbReference>
<gene>
    <name evidence="4" type="ORF">ALO_17411</name>
</gene>
<keyword evidence="1" id="KW-1003">Cell membrane</keyword>
<dbReference type="RefSeq" id="WP_004098198.1">
    <property type="nucleotide sequence ID" value="NZ_AFGF01000197.1"/>
</dbReference>
<comment type="subcellular location">
    <subcellularLocation>
        <location evidence="1">Cell membrane</location>
    </subcellularLocation>
</comment>
<sequence>MIIYIDVILALNMVLNGVVLHFTAHVLGLRYSLFKIALAAAIGSLYALGLFIEALAVLYCFPWRIILPLVVLTIAFGKMPWKKFILTAVVYHSISFFLGGTVLAYSYLTLSGPGREFWGYTSGSVQSVNYQQLLGGGICGCIILQTFARRIVERVQKQDLYYNLKIIYDNQRATVRALLDTGNGLHSIAGHKPVVLADFQAIESLLGQECLHFLQNMAPGSWVEQLDRCPDAKWLSRVEVIPCRHVGGNSCFIGFRPDKIELLTKDGLLSVTEVVIGIYPGHLDRNLEYVAILHPAVLHNTDLLAKEV</sequence>
<dbReference type="Proteomes" id="UP000003240">
    <property type="component" value="Unassembled WGS sequence"/>
</dbReference>
<dbReference type="EC" id="3.4.23.-" evidence="1"/>
<comment type="similarity">
    <text evidence="1">Belongs to the peptidase U4 family.</text>
</comment>
<keyword evidence="1" id="KW-0378">Hydrolase</keyword>
<reference evidence="4 5" key="1">
    <citation type="journal article" date="2011" name="EMBO J.">
        <title>Structural diversity of bacterial flagellar motors.</title>
        <authorList>
            <person name="Chen S."/>
            <person name="Beeby M."/>
            <person name="Murphy G.E."/>
            <person name="Leadbetter J.R."/>
            <person name="Hendrixson D.R."/>
            <person name="Briegel A."/>
            <person name="Li Z."/>
            <person name="Shi J."/>
            <person name="Tocheva E.I."/>
            <person name="Muller A."/>
            <person name="Dobro M.J."/>
            <person name="Jensen G.J."/>
        </authorList>
    </citation>
    <scope>NUCLEOTIDE SEQUENCE [LARGE SCALE GENOMIC DNA]</scope>
    <source>
        <strain evidence="4 5">DSM 6540</strain>
    </source>
</reference>
<keyword evidence="1" id="KW-0645">Protease</keyword>
<accession>F7NMZ9</accession>
<evidence type="ECO:0000256" key="3">
    <source>
        <dbReference type="SAM" id="Phobius"/>
    </source>
</evidence>
<dbReference type="GO" id="GO:0005886">
    <property type="term" value="C:plasma membrane"/>
    <property type="evidence" value="ECO:0007669"/>
    <property type="project" value="UniProtKB-SubCell"/>
</dbReference>
<dbReference type="EMBL" id="AFGF01000197">
    <property type="protein sequence ID" value="EGO62577.1"/>
    <property type="molecule type" value="Genomic_DNA"/>
</dbReference>
<proteinExistence type="inferred from homology"/>
<feature type="transmembrane region" description="Helical" evidence="3">
    <location>
        <begin position="128"/>
        <end position="148"/>
    </location>
</feature>
<feature type="transmembrane region" description="Helical" evidence="3">
    <location>
        <begin position="84"/>
        <end position="108"/>
    </location>
</feature>
<evidence type="ECO:0000256" key="2">
    <source>
        <dbReference type="PIRSR" id="PIRSR018571-1"/>
    </source>
</evidence>
<evidence type="ECO:0000256" key="1">
    <source>
        <dbReference type="PIRNR" id="PIRNR018571"/>
    </source>
</evidence>
<dbReference type="OrthoDB" id="2690199at2"/>
<keyword evidence="1" id="KW-0064">Aspartyl protease</keyword>
<name>F7NMZ9_9FIRM</name>
<dbReference type="GO" id="GO:0030436">
    <property type="term" value="P:asexual sporulation"/>
    <property type="evidence" value="ECO:0007669"/>
    <property type="project" value="InterPro"/>
</dbReference>